<evidence type="ECO:0000256" key="7">
    <source>
        <dbReference type="ARBA" id="ARBA00023118"/>
    </source>
</evidence>
<evidence type="ECO:0000256" key="3">
    <source>
        <dbReference type="ARBA" id="ARBA00022695"/>
    </source>
</evidence>
<evidence type="ECO:0000313" key="11">
    <source>
        <dbReference type="EMBL" id="WAE51705.1"/>
    </source>
</evidence>
<comment type="similarity">
    <text evidence="8">Belongs to the bacterial reverse transcriptase family.</text>
</comment>
<gene>
    <name evidence="11" type="ORF">OSV15_18825</name>
</gene>
<dbReference type="SUPFAM" id="SSF56672">
    <property type="entry name" value="DNA/RNA polymerases"/>
    <property type="match status" value="1"/>
</dbReference>
<dbReference type="PANTHER" id="PTHR34047">
    <property type="entry name" value="NUCLEAR INTRON MATURASE 1, MITOCHONDRIAL-RELATED"/>
    <property type="match status" value="1"/>
</dbReference>
<proteinExistence type="inferred from homology"/>
<evidence type="ECO:0000256" key="8">
    <source>
        <dbReference type="ARBA" id="ARBA00034120"/>
    </source>
</evidence>
<dbReference type="GO" id="GO:0046872">
    <property type="term" value="F:metal ion binding"/>
    <property type="evidence" value="ECO:0007669"/>
    <property type="project" value="UniProtKB-KW"/>
</dbReference>
<keyword evidence="3" id="KW-0548">Nucleotidyltransferase</keyword>
<dbReference type="EMBL" id="CP113257">
    <property type="protein sequence ID" value="WAE51705.1"/>
    <property type="molecule type" value="Genomic_DNA"/>
</dbReference>
<evidence type="ECO:0000256" key="2">
    <source>
        <dbReference type="ARBA" id="ARBA00022679"/>
    </source>
</evidence>
<feature type="domain" description="Reverse transcriptase" evidence="10">
    <location>
        <begin position="18"/>
        <end position="239"/>
    </location>
</feature>
<keyword evidence="5" id="KW-0460">Magnesium</keyword>
<evidence type="ECO:0000256" key="9">
    <source>
        <dbReference type="ARBA" id="ARBA00048173"/>
    </source>
</evidence>
<name>A0AA47HY09_9GAMM</name>
<evidence type="ECO:0000256" key="5">
    <source>
        <dbReference type="ARBA" id="ARBA00022842"/>
    </source>
</evidence>
<evidence type="ECO:0000259" key="10">
    <source>
        <dbReference type="PROSITE" id="PS50878"/>
    </source>
</evidence>
<dbReference type="PROSITE" id="PS50878">
    <property type="entry name" value="RT_POL"/>
    <property type="match status" value="1"/>
</dbReference>
<keyword evidence="2" id="KW-0808">Transferase</keyword>
<dbReference type="RefSeq" id="WP_267931098.1">
    <property type="nucleotide sequence ID" value="NZ_CP113257.1"/>
</dbReference>
<dbReference type="AlphaFoldDB" id="A0AA47HY09"/>
<dbReference type="GO" id="GO:0003964">
    <property type="term" value="F:RNA-directed DNA polymerase activity"/>
    <property type="evidence" value="ECO:0007669"/>
    <property type="project" value="UniProtKB-KW"/>
</dbReference>
<dbReference type="GO" id="GO:0003723">
    <property type="term" value="F:RNA binding"/>
    <property type="evidence" value="ECO:0007669"/>
    <property type="project" value="InterPro"/>
</dbReference>
<dbReference type="PANTHER" id="PTHR34047:SF7">
    <property type="entry name" value="RNA-DIRECTED DNA POLYMERASE"/>
    <property type="match status" value="1"/>
</dbReference>
<dbReference type="CDD" id="cd03487">
    <property type="entry name" value="RT_Bac_retron_II"/>
    <property type="match status" value="1"/>
</dbReference>
<dbReference type="PRINTS" id="PR00866">
    <property type="entry name" value="RNADNAPOLMS"/>
</dbReference>
<evidence type="ECO:0000256" key="1">
    <source>
        <dbReference type="ARBA" id="ARBA00012493"/>
    </source>
</evidence>
<dbReference type="Pfam" id="PF00078">
    <property type="entry name" value="RVT_1"/>
    <property type="match status" value="1"/>
</dbReference>
<keyword evidence="6 11" id="KW-0695">RNA-directed DNA polymerase</keyword>
<protein>
    <recommendedName>
        <fullName evidence="1">RNA-directed DNA polymerase</fullName>
        <ecNumber evidence="1">2.7.7.49</ecNumber>
    </recommendedName>
</protein>
<evidence type="ECO:0000256" key="6">
    <source>
        <dbReference type="ARBA" id="ARBA00022918"/>
    </source>
</evidence>
<evidence type="ECO:0000313" key="12">
    <source>
        <dbReference type="Proteomes" id="UP001164632"/>
    </source>
</evidence>
<dbReference type="InterPro" id="IPR000123">
    <property type="entry name" value="Reverse_transcriptase_msDNA"/>
</dbReference>
<reference evidence="11" key="1">
    <citation type="submission" date="2022-11" db="EMBL/GenBank/DDBJ databases">
        <title>Genomic of Pseudomonas TF18.</title>
        <authorList>
            <person name="Liu T."/>
        </authorList>
    </citation>
    <scope>NUCLEOTIDE SEQUENCE</scope>
    <source>
        <strain evidence="11">TF18</strain>
    </source>
</reference>
<dbReference type="Proteomes" id="UP001164632">
    <property type="component" value="Chromosome"/>
</dbReference>
<dbReference type="NCBIfam" id="NF038233">
    <property type="entry name" value="retron_St85_RT"/>
    <property type="match status" value="1"/>
</dbReference>
<dbReference type="InterPro" id="IPR000477">
    <property type="entry name" value="RT_dom"/>
</dbReference>
<dbReference type="GO" id="GO:0051607">
    <property type="term" value="P:defense response to virus"/>
    <property type="evidence" value="ECO:0007669"/>
    <property type="project" value="UniProtKB-KW"/>
</dbReference>
<evidence type="ECO:0000256" key="4">
    <source>
        <dbReference type="ARBA" id="ARBA00022723"/>
    </source>
</evidence>
<accession>A0AA47HY09</accession>
<comment type="catalytic activity">
    <reaction evidence="9">
        <text>DNA(n) + a 2'-deoxyribonucleoside 5'-triphosphate = DNA(n+1) + diphosphate</text>
        <dbReference type="Rhea" id="RHEA:22508"/>
        <dbReference type="Rhea" id="RHEA-COMP:17339"/>
        <dbReference type="Rhea" id="RHEA-COMP:17340"/>
        <dbReference type="ChEBI" id="CHEBI:33019"/>
        <dbReference type="ChEBI" id="CHEBI:61560"/>
        <dbReference type="ChEBI" id="CHEBI:173112"/>
        <dbReference type="EC" id="2.7.7.49"/>
    </reaction>
</comment>
<dbReference type="InterPro" id="IPR043502">
    <property type="entry name" value="DNA/RNA_pol_sf"/>
</dbReference>
<dbReference type="EC" id="2.7.7.49" evidence="1"/>
<dbReference type="InterPro" id="IPR051083">
    <property type="entry name" value="GrpII_Intron_Splice-Mob/Def"/>
</dbReference>
<sequence length="318" mass="36296">MSNQSTLSRLLDELALEPQQFRRIALRAPHTYKTYTIPKKNGGTRVISQPARETKYIQSWLIENIFKLLPVHSAAAAYVKGSSIKKNASTHKDNSFLVKIDFERFFPSIKCSDLHQHFRKHLPFLSEEEILLVARLCSVRGMFYDGLSIGSPASPILSNSVMYEFDSLVSEWSKNNGFVYTRYADDLTFSTNIKEASIAIEPMIRDVIDTISYPSLSINKRKTLHLSKKTNRTITGVIINTQGQLSLGRTKKREISSLVHRYTLGQLDGSRVHRLQGLLGYAYDLEPKFINTLSKKYSPEIISELLRRRPPRQETTPD</sequence>
<organism evidence="11 12">
    <name type="scientific">Stutzerimonas frequens</name>
    <dbReference type="NCBI Taxonomy" id="2968969"/>
    <lineage>
        <taxon>Bacteria</taxon>
        <taxon>Pseudomonadati</taxon>
        <taxon>Pseudomonadota</taxon>
        <taxon>Gammaproteobacteria</taxon>
        <taxon>Pseudomonadales</taxon>
        <taxon>Pseudomonadaceae</taxon>
        <taxon>Stutzerimonas</taxon>
    </lineage>
</organism>
<keyword evidence="7" id="KW-0051">Antiviral defense</keyword>
<keyword evidence="4" id="KW-0479">Metal-binding</keyword>